<sequence length="91" mass="10601">MICLRSFDQSMENKSPEKVFAHFMLRLRDQFDNNHYEITGEHWFQVSSNDWGFPDFIPVSDLIEEDNGYLVDGSIIIEAELILVSTTRDVS</sequence>
<evidence type="ECO:0000313" key="3">
    <source>
        <dbReference type="EMBL" id="KAJ4827112.1"/>
    </source>
</evidence>
<dbReference type="EMBL" id="JAKUCV010006484">
    <property type="protein sequence ID" value="KAJ4827112.1"/>
    <property type="molecule type" value="Genomic_DNA"/>
</dbReference>
<dbReference type="Gene3D" id="2.60.210.10">
    <property type="entry name" value="Apoptosis, Tumor Necrosis Factor Receptor Associated Protein 2, Chain A"/>
    <property type="match status" value="1"/>
</dbReference>
<dbReference type="Proteomes" id="UP001141552">
    <property type="component" value="Unassembled WGS sequence"/>
</dbReference>
<dbReference type="PROSITE" id="PS50144">
    <property type="entry name" value="MATH"/>
    <property type="match status" value="1"/>
</dbReference>
<dbReference type="CDD" id="cd00121">
    <property type="entry name" value="MATH"/>
    <property type="match status" value="1"/>
</dbReference>
<dbReference type="PANTHER" id="PTHR46236">
    <property type="entry name" value="TRAF-LIKE SUPERFAMILY PROTEIN"/>
    <property type="match status" value="1"/>
</dbReference>
<dbReference type="InterPro" id="IPR002083">
    <property type="entry name" value="MATH/TRAF_dom"/>
</dbReference>
<proteinExistence type="predicted"/>
<dbReference type="InterPro" id="IPR050804">
    <property type="entry name" value="MCC"/>
</dbReference>
<dbReference type="SUPFAM" id="SSF49599">
    <property type="entry name" value="TRAF domain-like"/>
    <property type="match status" value="1"/>
</dbReference>
<dbReference type="AlphaFoldDB" id="A0A9Q0F998"/>
<evidence type="ECO:0000259" key="2">
    <source>
        <dbReference type="PROSITE" id="PS50144"/>
    </source>
</evidence>
<keyword evidence="4" id="KW-1185">Reference proteome</keyword>
<evidence type="ECO:0000313" key="4">
    <source>
        <dbReference type="Proteomes" id="UP001141552"/>
    </source>
</evidence>
<protein>
    <recommendedName>
        <fullName evidence="2">MATH domain-containing protein</fullName>
    </recommendedName>
</protein>
<organism evidence="3 4">
    <name type="scientific">Turnera subulata</name>
    <dbReference type="NCBI Taxonomy" id="218843"/>
    <lineage>
        <taxon>Eukaryota</taxon>
        <taxon>Viridiplantae</taxon>
        <taxon>Streptophyta</taxon>
        <taxon>Embryophyta</taxon>
        <taxon>Tracheophyta</taxon>
        <taxon>Spermatophyta</taxon>
        <taxon>Magnoliopsida</taxon>
        <taxon>eudicotyledons</taxon>
        <taxon>Gunneridae</taxon>
        <taxon>Pentapetalae</taxon>
        <taxon>rosids</taxon>
        <taxon>fabids</taxon>
        <taxon>Malpighiales</taxon>
        <taxon>Passifloraceae</taxon>
        <taxon>Turnera</taxon>
    </lineage>
</organism>
<reference evidence="3" key="1">
    <citation type="submission" date="2022-02" db="EMBL/GenBank/DDBJ databases">
        <authorList>
            <person name="Henning P.M."/>
            <person name="McCubbin A.G."/>
            <person name="Shore J.S."/>
        </authorList>
    </citation>
    <scope>NUCLEOTIDE SEQUENCE</scope>
    <source>
        <strain evidence="3">F60SS</strain>
        <tissue evidence="3">Leaves</tissue>
    </source>
</reference>
<evidence type="ECO:0000256" key="1">
    <source>
        <dbReference type="ARBA" id="ARBA00023054"/>
    </source>
</evidence>
<dbReference type="PANTHER" id="PTHR46236:SF35">
    <property type="entry name" value="MATH DOMAIN-CONTAINING PROTEIN"/>
    <property type="match status" value="1"/>
</dbReference>
<feature type="domain" description="MATH" evidence="2">
    <location>
        <begin position="1"/>
        <end position="81"/>
    </location>
</feature>
<name>A0A9Q0F998_9ROSI</name>
<gene>
    <name evidence="3" type="ORF">Tsubulata_002454</name>
</gene>
<keyword evidence="1" id="KW-0175">Coiled coil</keyword>
<dbReference type="OrthoDB" id="289038at2759"/>
<reference evidence="3" key="2">
    <citation type="journal article" date="2023" name="Plants (Basel)">
        <title>Annotation of the Turnera subulata (Passifloraceae) Draft Genome Reveals the S-Locus Evolved after the Divergence of Turneroideae from Passifloroideae in a Stepwise Manner.</title>
        <authorList>
            <person name="Henning P.M."/>
            <person name="Roalson E.H."/>
            <person name="Mir W."/>
            <person name="McCubbin A.G."/>
            <person name="Shore J.S."/>
        </authorList>
    </citation>
    <scope>NUCLEOTIDE SEQUENCE</scope>
    <source>
        <strain evidence="3">F60SS</strain>
    </source>
</reference>
<accession>A0A9Q0F998</accession>
<comment type="caution">
    <text evidence="3">The sequence shown here is derived from an EMBL/GenBank/DDBJ whole genome shotgun (WGS) entry which is preliminary data.</text>
</comment>
<dbReference type="InterPro" id="IPR008974">
    <property type="entry name" value="TRAF-like"/>
</dbReference>
<dbReference type="Pfam" id="PF22486">
    <property type="entry name" value="MATH_2"/>
    <property type="match status" value="1"/>
</dbReference>